<proteinExistence type="predicted"/>
<evidence type="ECO:0000256" key="1">
    <source>
        <dbReference type="SAM" id="Phobius"/>
    </source>
</evidence>
<reference evidence="2 3" key="1">
    <citation type="submission" date="2016-11" db="EMBL/GenBank/DDBJ databases">
        <title>Draft Genome Sequences of Nine Cyanobacterial Strains from Diverse Habitats.</title>
        <authorList>
            <person name="Zhu T."/>
            <person name="Hou S."/>
            <person name="Lu X."/>
            <person name="Hess W.R."/>
        </authorList>
    </citation>
    <scope>NUCLEOTIDE SEQUENCE [LARGE SCALE GENOMIC DNA]</scope>
    <source>
        <strain evidence="2 3">NIES-30</strain>
    </source>
</reference>
<comment type="caution">
    <text evidence="2">The sequence shown here is derived from an EMBL/GenBank/DDBJ whole genome shotgun (WGS) entry which is preliminary data.</text>
</comment>
<keyword evidence="1" id="KW-0812">Transmembrane</keyword>
<keyword evidence="1" id="KW-0472">Membrane</keyword>
<sequence length="77" mass="8484">MRCPRSNHWLLALCTQVLKYFLLSVAGCTVAYIAAIALSWGLLAEVAAFLLAYLLRQGFLLVICLVAITIISESVQR</sequence>
<protein>
    <submittedName>
        <fullName evidence="2">Uncharacterized protein</fullName>
    </submittedName>
</protein>
<dbReference type="OrthoDB" id="574522at2"/>
<organism evidence="2 3">
    <name type="scientific">Phormidium tenue NIES-30</name>
    <dbReference type="NCBI Taxonomy" id="549789"/>
    <lineage>
        <taxon>Bacteria</taxon>
        <taxon>Bacillati</taxon>
        <taxon>Cyanobacteriota</taxon>
        <taxon>Cyanophyceae</taxon>
        <taxon>Oscillatoriophycideae</taxon>
        <taxon>Oscillatoriales</taxon>
        <taxon>Oscillatoriaceae</taxon>
        <taxon>Phormidium</taxon>
    </lineage>
</organism>
<feature type="transmembrane region" description="Helical" evidence="1">
    <location>
        <begin position="46"/>
        <end position="71"/>
    </location>
</feature>
<dbReference type="EMBL" id="MRCG01000032">
    <property type="protein sequence ID" value="OKH43522.1"/>
    <property type="molecule type" value="Genomic_DNA"/>
</dbReference>
<dbReference type="AlphaFoldDB" id="A0A1U7IYE4"/>
<dbReference type="RefSeq" id="WP_073611116.1">
    <property type="nucleotide sequence ID" value="NZ_MRCG01000032.1"/>
</dbReference>
<feature type="transmembrane region" description="Helical" evidence="1">
    <location>
        <begin position="20"/>
        <end position="40"/>
    </location>
</feature>
<gene>
    <name evidence="2" type="ORF">NIES30_24680</name>
</gene>
<name>A0A1U7IYE4_9CYAN</name>
<evidence type="ECO:0000313" key="3">
    <source>
        <dbReference type="Proteomes" id="UP000185557"/>
    </source>
</evidence>
<keyword evidence="3" id="KW-1185">Reference proteome</keyword>
<keyword evidence="1" id="KW-1133">Transmembrane helix</keyword>
<dbReference type="Proteomes" id="UP000185557">
    <property type="component" value="Unassembled WGS sequence"/>
</dbReference>
<evidence type="ECO:0000313" key="2">
    <source>
        <dbReference type="EMBL" id="OKH43522.1"/>
    </source>
</evidence>
<accession>A0A1U7IYE4</accession>